<gene>
    <name evidence="10" type="ORF">HII17_03525</name>
</gene>
<proteinExistence type="predicted"/>
<feature type="binding site" evidence="7">
    <location>
        <position position="96"/>
    </location>
    <ligand>
        <name>Cu cation</name>
        <dbReference type="ChEBI" id="CHEBI:23378"/>
    </ligand>
</feature>
<feature type="binding site" evidence="7">
    <location>
        <position position="61"/>
    </location>
    <ligand>
        <name>Cu cation</name>
        <dbReference type="ChEBI" id="CHEBI:23378"/>
    </ligand>
</feature>
<dbReference type="InterPro" id="IPR002386">
    <property type="entry name" value="Amicyanin/Pseudoazurin"/>
</dbReference>
<dbReference type="RefSeq" id="WP_169073912.1">
    <property type="nucleotide sequence ID" value="NZ_JABBXH010000001.1"/>
</dbReference>
<feature type="binding site" evidence="7">
    <location>
        <position position="99"/>
    </location>
    <ligand>
        <name>Cu cation</name>
        <dbReference type="ChEBI" id="CHEBI:23378"/>
    </ligand>
</feature>
<evidence type="ECO:0000256" key="3">
    <source>
        <dbReference type="ARBA" id="ARBA00022723"/>
    </source>
</evidence>
<comment type="subcellular location">
    <subcellularLocation>
        <location evidence="1">Periplasm</location>
    </subcellularLocation>
</comment>
<name>A0A7Y0LAH5_9GAMM</name>
<evidence type="ECO:0000256" key="5">
    <source>
        <dbReference type="ARBA" id="ARBA00022982"/>
    </source>
</evidence>
<evidence type="ECO:0000256" key="6">
    <source>
        <dbReference type="ARBA" id="ARBA00023008"/>
    </source>
</evidence>
<dbReference type="InterPro" id="IPR052721">
    <property type="entry name" value="ET_Amicyanin"/>
</dbReference>
<dbReference type="SUPFAM" id="SSF49503">
    <property type="entry name" value="Cupredoxins"/>
    <property type="match status" value="1"/>
</dbReference>
<evidence type="ECO:0000256" key="7">
    <source>
        <dbReference type="PIRSR" id="PIRSR602386-1"/>
    </source>
</evidence>
<evidence type="ECO:0000256" key="2">
    <source>
        <dbReference type="ARBA" id="ARBA00022448"/>
    </source>
</evidence>
<protein>
    <submittedName>
        <fullName evidence="10">Plastocyanin</fullName>
    </submittedName>
</protein>
<keyword evidence="4" id="KW-0574">Periplasm</keyword>
<feature type="domain" description="Blue (type 1) copper" evidence="9">
    <location>
        <begin position="34"/>
        <end position="109"/>
    </location>
</feature>
<dbReference type="AlphaFoldDB" id="A0A7Y0LAH5"/>
<keyword evidence="5" id="KW-0249">Electron transport</keyword>
<feature type="chain" id="PRO_5031574956" evidence="8">
    <location>
        <begin position="26"/>
        <end position="109"/>
    </location>
</feature>
<evidence type="ECO:0000256" key="1">
    <source>
        <dbReference type="ARBA" id="ARBA00004418"/>
    </source>
</evidence>
<keyword evidence="8" id="KW-0732">Signal</keyword>
<feature type="signal peptide" evidence="8">
    <location>
        <begin position="1"/>
        <end position="25"/>
    </location>
</feature>
<sequence length="109" mass="12710">MKKIINKLAAPLLLISLLVCGNVLAKEHVVEIYKKKFIPAELTINLGDTVIWKNIEKRQYHNVWFQQLFKEEPEYIFPDESYQLTFNDKGEFPYLCGPHPKMTGTITVK</sequence>
<organism evidence="10 11">
    <name type="scientific">Thalassotalea algicola</name>
    <dbReference type="NCBI Taxonomy" id="2716224"/>
    <lineage>
        <taxon>Bacteria</taxon>
        <taxon>Pseudomonadati</taxon>
        <taxon>Pseudomonadota</taxon>
        <taxon>Gammaproteobacteria</taxon>
        <taxon>Alteromonadales</taxon>
        <taxon>Colwelliaceae</taxon>
        <taxon>Thalassotalea</taxon>
    </lineage>
</organism>
<keyword evidence="6 7" id="KW-0186">Copper</keyword>
<dbReference type="Proteomes" id="UP000568664">
    <property type="component" value="Unassembled WGS sequence"/>
</dbReference>
<dbReference type="GO" id="GO:0042597">
    <property type="term" value="C:periplasmic space"/>
    <property type="evidence" value="ECO:0007669"/>
    <property type="project" value="UniProtKB-SubCell"/>
</dbReference>
<comment type="caution">
    <text evidence="10">The sequence shown here is derived from an EMBL/GenBank/DDBJ whole genome shotgun (WGS) entry which is preliminary data.</text>
</comment>
<accession>A0A7Y0LAH5</accession>
<dbReference type="InterPro" id="IPR000923">
    <property type="entry name" value="BlueCu_1"/>
</dbReference>
<dbReference type="GO" id="GO:0005507">
    <property type="term" value="F:copper ion binding"/>
    <property type="evidence" value="ECO:0007669"/>
    <property type="project" value="InterPro"/>
</dbReference>
<reference evidence="10 11" key="1">
    <citation type="submission" date="2020-04" db="EMBL/GenBank/DDBJ databases">
        <title>Thalassotalea sp. M1531, isolated from the surface of marine red alga.</title>
        <authorList>
            <person name="Pang L."/>
            <person name="Lu D.-C."/>
        </authorList>
    </citation>
    <scope>NUCLEOTIDE SEQUENCE [LARGE SCALE GENOMIC DNA]</scope>
    <source>
        <strain evidence="10 11">M1531</strain>
    </source>
</reference>
<dbReference type="Pfam" id="PF00127">
    <property type="entry name" value="Copper-bind"/>
    <property type="match status" value="1"/>
</dbReference>
<keyword evidence="2" id="KW-0813">Transport</keyword>
<dbReference type="InterPro" id="IPR008972">
    <property type="entry name" value="Cupredoxin"/>
</dbReference>
<evidence type="ECO:0000313" key="11">
    <source>
        <dbReference type="Proteomes" id="UP000568664"/>
    </source>
</evidence>
<keyword evidence="11" id="KW-1185">Reference proteome</keyword>
<keyword evidence="3 7" id="KW-0479">Metal-binding</keyword>
<dbReference type="GO" id="GO:0009055">
    <property type="term" value="F:electron transfer activity"/>
    <property type="evidence" value="ECO:0007669"/>
    <property type="project" value="InterPro"/>
</dbReference>
<dbReference type="EMBL" id="JABBXH010000001">
    <property type="protein sequence ID" value="NMP30623.1"/>
    <property type="molecule type" value="Genomic_DNA"/>
</dbReference>
<comment type="cofactor">
    <cofactor evidence="7">
        <name>Cu cation</name>
        <dbReference type="ChEBI" id="CHEBI:23378"/>
    </cofactor>
    <text evidence="7">Binds 1 copper ion per subunit.</text>
</comment>
<evidence type="ECO:0000259" key="9">
    <source>
        <dbReference type="Pfam" id="PF00127"/>
    </source>
</evidence>
<evidence type="ECO:0000313" key="10">
    <source>
        <dbReference type="EMBL" id="NMP30623.1"/>
    </source>
</evidence>
<dbReference type="PANTHER" id="PTHR36507">
    <property type="entry name" value="BLL1555 PROTEIN"/>
    <property type="match status" value="1"/>
</dbReference>
<evidence type="ECO:0000256" key="4">
    <source>
        <dbReference type="ARBA" id="ARBA00022764"/>
    </source>
</evidence>
<dbReference type="PRINTS" id="PR00155">
    <property type="entry name" value="AMICYANIN"/>
</dbReference>
<dbReference type="Gene3D" id="2.60.40.420">
    <property type="entry name" value="Cupredoxins - blue copper proteins"/>
    <property type="match status" value="1"/>
</dbReference>
<evidence type="ECO:0000256" key="8">
    <source>
        <dbReference type="SAM" id="SignalP"/>
    </source>
</evidence>
<dbReference type="PANTHER" id="PTHR36507:SF1">
    <property type="entry name" value="BLL1555 PROTEIN"/>
    <property type="match status" value="1"/>
</dbReference>